<dbReference type="RefSeq" id="WP_007346527.1">
    <property type="nucleotide sequence ID" value="NZ_CALY02000015.1"/>
</dbReference>
<feature type="binding site" evidence="10">
    <location>
        <begin position="107"/>
        <end position="114"/>
    </location>
    <ligand>
        <name>GTP</name>
        <dbReference type="ChEBI" id="CHEBI:37565"/>
    </ligand>
</feature>
<evidence type="ECO:0000313" key="14">
    <source>
        <dbReference type="EMBL" id="EJF87099.1"/>
    </source>
</evidence>
<dbReference type="SUPFAM" id="SSF47446">
    <property type="entry name" value="Signal peptide-binding domain"/>
    <property type="match status" value="1"/>
</dbReference>
<dbReference type="InterPro" id="IPR027417">
    <property type="entry name" value="P-loop_NTPase"/>
</dbReference>
<dbReference type="InterPro" id="IPR022941">
    <property type="entry name" value="SRP54"/>
</dbReference>
<evidence type="ECO:0000256" key="10">
    <source>
        <dbReference type="HAMAP-Rule" id="MF_00306"/>
    </source>
</evidence>
<dbReference type="GO" id="GO:0006614">
    <property type="term" value="P:SRP-dependent cotranslational protein targeting to membrane"/>
    <property type="evidence" value="ECO:0007669"/>
    <property type="project" value="InterPro"/>
</dbReference>
<accession>J0QVB6</accession>
<evidence type="ECO:0000259" key="12">
    <source>
        <dbReference type="SMART" id="SM00962"/>
    </source>
</evidence>
<dbReference type="NCBIfam" id="TIGR00959">
    <property type="entry name" value="ffh"/>
    <property type="match status" value="1"/>
</dbReference>
<evidence type="ECO:0000256" key="6">
    <source>
        <dbReference type="ARBA" id="ARBA00023134"/>
    </source>
</evidence>
<evidence type="ECO:0000256" key="7">
    <source>
        <dbReference type="ARBA" id="ARBA00023135"/>
    </source>
</evidence>
<dbReference type="SMART" id="SM00382">
    <property type="entry name" value="AAA"/>
    <property type="match status" value="1"/>
</dbReference>
<dbReference type="InterPro" id="IPR036891">
    <property type="entry name" value="Signal_recog_part_SRP54_M_sf"/>
</dbReference>
<gene>
    <name evidence="10" type="primary">ffh</name>
    <name evidence="14" type="ORF">MCY_00223</name>
</gene>
<proteinExistence type="inferred from homology"/>
<dbReference type="Gene3D" id="1.20.120.140">
    <property type="entry name" value="Signal recognition particle SRP54, nucleotide-binding domain"/>
    <property type="match status" value="1"/>
</dbReference>
<dbReference type="Pfam" id="PF00448">
    <property type="entry name" value="SRP54"/>
    <property type="match status" value="1"/>
</dbReference>
<name>J0QVB6_9HYPH</name>
<dbReference type="SMART" id="SM00962">
    <property type="entry name" value="SRP54"/>
    <property type="match status" value="1"/>
</dbReference>
<dbReference type="InterPro" id="IPR013822">
    <property type="entry name" value="Signal_recog_particl_SRP54_hlx"/>
</dbReference>
<dbReference type="HOGENOM" id="CLU_009301_6_0_5"/>
<protein>
    <recommendedName>
        <fullName evidence="10">Signal recognition particle protein</fullName>
        <ecNumber evidence="10">3.6.5.4</ecNumber>
    </recommendedName>
    <alternativeName>
        <fullName evidence="10">Fifty-four homolog</fullName>
    </alternativeName>
</protein>
<dbReference type="SUPFAM" id="SSF52540">
    <property type="entry name" value="P-loop containing nucleoside triphosphate hydrolases"/>
    <property type="match status" value="1"/>
</dbReference>
<dbReference type="GO" id="GO:0008312">
    <property type="term" value="F:7S RNA binding"/>
    <property type="evidence" value="ECO:0007669"/>
    <property type="project" value="InterPro"/>
</dbReference>
<dbReference type="SMART" id="SM00963">
    <property type="entry name" value="SRP54_N"/>
    <property type="match status" value="1"/>
</dbReference>
<dbReference type="PANTHER" id="PTHR11564:SF5">
    <property type="entry name" value="SIGNAL RECOGNITION PARTICLE SUBUNIT SRP54"/>
    <property type="match status" value="1"/>
</dbReference>
<evidence type="ECO:0000256" key="2">
    <source>
        <dbReference type="ARBA" id="ARBA00005450"/>
    </source>
</evidence>
<dbReference type="CDD" id="cd18539">
    <property type="entry name" value="SRP_G"/>
    <property type="match status" value="1"/>
</dbReference>
<dbReference type="EC" id="3.6.5.4" evidence="10"/>
<dbReference type="GO" id="GO:0003924">
    <property type="term" value="F:GTPase activity"/>
    <property type="evidence" value="ECO:0007669"/>
    <property type="project" value="UniProtKB-UniRule"/>
</dbReference>
<evidence type="ECO:0000256" key="1">
    <source>
        <dbReference type="ARBA" id="ARBA00004515"/>
    </source>
</evidence>
<keyword evidence="4 10" id="KW-0378">Hydrolase</keyword>
<sequence>MFESLQERLGSILSHLTGRGALSEQDVAEALREIRRALLEADVALDVVRSFIDRIREKAVGAEIIKSIKPGQMVVKIVHDELIHILGNESVLSDLNAPAPVVIMMVGLQGSGKTTTTAKLAKRLTDKHNKKVLMASLDTRRPAAQEQLRQLGEQAKLESLSIIAGQLPVDITARAVQAAKLGGYDVLLLDTAGRNHIDEALMLELAEIKACSLPHEVMLVADSLTGQDAVHLARSFDERVGITGIILTRMDSDGRGGAALSMRAVTGKPIKAIGTGEKIDNLEDFHPSRIADRILGMGDIVSLVEKAAETMDHEKAAAFAKKMQAGKFDLNDLAEQLHKMKKLGGMSGIMSMLPGLGKVKEQIAAAGLDDRLFNRQLAIISSMTLQERANPEILKHSRKQRIAKGSGTTAADINKLLKMYRQMADMMKAMGGKGNKGKSGLMEKMLGGLGSKMGVGDMGKLGGNSPAMPDLSGLDPKQFSTLQKQIENGNGGKILPGLPGRGPIFPGLSNGIADRGEFPQHFKKK</sequence>
<comment type="subcellular location">
    <subcellularLocation>
        <location evidence="1">Cell inner membrane</location>
        <topology evidence="1">Peripheral membrane protein</topology>
        <orientation evidence="1">Cytoplasmic side</orientation>
    </subcellularLocation>
    <subcellularLocation>
        <location evidence="10">Cytoplasm</location>
    </subcellularLocation>
    <text evidence="10">The SRP-RNC complex is targeted to the cytoplasmic membrane.</text>
</comment>
<dbReference type="InterPro" id="IPR000897">
    <property type="entry name" value="SRP54_GTPase_dom"/>
</dbReference>
<comment type="catalytic activity">
    <reaction evidence="9 10">
        <text>GTP + H2O = GDP + phosphate + H(+)</text>
        <dbReference type="Rhea" id="RHEA:19669"/>
        <dbReference type="ChEBI" id="CHEBI:15377"/>
        <dbReference type="ChEBI" id="CHEBI:15378"/>
        <dbReference type="ChEBI" id="CHEBI:37565"/>
        <dbReference type="ChEBI" id="CHEBI:43474"/>
        <dbReference type="ChEBI" id="CHEBI:58189"/>
        <dbReference type="EC" id="3.6.5.4"/>
    </reaction>
</comment>
<comment type="domain">
    <text evidence="10">Composed of three domains: the N-terminal N domain, which is responsible for interactions with the ribosome, the central G domain, which binds GTP, and the C-terminal M domain, which binds the RNA and the signal sequence of the RNC.</text>
</comment>
<dbReference type="InterPro" id="IPR004125">
    <property type="entry name" value="Signal_recog_particle_SRP54_M"/>
</dbReference>
<evidence type="ECO:0000259" key="11">
    <source>
        <dbReference type="SMART" id="SM00382"/>
    </source>
</evidence>
<keyword evidence="5 10" id="KW-0694">RNA-binding</keyword>
<dbReference type="STRING" id="1094556.MCY_00223"/>
<comment type="similarity">
    <text evidence="2 10">Belongs to the GTP-binding SRP family. SRP54 subfamily.</text>
</comment>
<comment type="subunit">
    <text evidence="10">Part of the signal recognition particle protein translocation system, which is composed of SRP and FtsY. SRP is a ribonucleoprotein composed of Ffh and a 4.5S RNA molecule.</text>
</comment>
<dbReference type="Pfam" id="PF02978">
    <property type="entry name" value="SRP_SPB"/>
    <property type="match status" value="1"/>
</dbReference>
<feature type="domain" description="AAA+ ATPase" evidence="11">
    <location>
        <begin position="99"/>
        <end position="301"/>
    </location>
</feature>
<reference evidence="14 15" key="1">
    <citation type="submission" date="2012-03" db="EMBL/GenBank/DDBJ databases">
        <title>The Genome Sequence of Bartonella rattimassiliensis 15908.</title>
        <authorList>
            <consortium name="The Broad Institute Genome Sequencing Platform"/>
            <consortium name="The Broad Institute Genome Sequencing Center for Infectious Disease"/>
            <person name="Feldgarden M."/>
            <person name="Kirby J."/>
            <person name="Kosoy M."/>
            <person name="Birtles R."/>
            <person name="Probert W.S."/>
            <person name="Chiaraviglio L."/>
            <person name="Young S.K."/>
            <person name="Zeng Q."/>
            <person name="Gargeya S."/>
            <person name="Fitzgerald M."/>
            <person name="Haas B."/>
            <person name="Abouelleil A."/>
            <person name="Alvarado L."/>
            <person name="Arachchi H.M."/>
            <person name="Berlin A."/>
            <person name="Chapman S.B."/>
            <person name="Gearin G."/>
            <person name="Goldberg J."/>
            <person name="Griggs A."/>
            <person name="Gujja S."/>
            <person name="Hansen M."/>
            <person name="Heiman D."/>
            <person name="Howarth C."/>
            <person name="Larimer J."/>
            <person name="Lui A."/>
            <person name="MacDonald P.J.P."/>
            <person name="McCowen C."/>
            <person name="Montmayeur A."/>
            <person name="Murphy C."/>
            <person name="Neiman D."/>
            <person name="Pearson M."/>
            <person name="Priest M."/>
            <person name="Roberts A."/>
            <person name="Saif S."/>
            <person name="Shea T."/>
            <person name="Sisk P."/>
            <person name="Stolte C."/>
            <person name="Sykes S."/>
            <person name="Wortman J."/>
            <person name="Nusbaum C."/>
            <person name="Birren B."/>
        </authorList>
    </citation>
    <scope>NUCLEOTIDE SEQUENCE [LARGE SCALE GENOMIC DNA]</scope>
    <source>
        <strain evidence="14 15">15908</strain>
    </source>
</reference>
<feature type="binding site" evidence="10">
    <location>
        <begin position="248"/>
        <end position="251"/>
    </location>
    <ligand>
        <name>GTP</name>
        <dbReference type="ChEBI" id="CHEBI:37565"/>
    </ligand>
</feature>
<dbReference type="eggNOG" id="COG0541">
    <property type="taxonomic scope" value="Bacteria"/>
</dbReference>
<evidence type="ECO:0000256" key="3">
    <source>
        <dbReference type="ARBA" id="ARBA00022741"/>
    </source>
</evidence>
<dbReference type="Proteomes" id="UP000001077">
    <property type="component" value="Unassembled WGS sequence"/>
</dbReference>
<keyword evidence="8 10" id="KW-0687">Ribonucleoprotein</keyword>
<dbReference type="InterPro" id="IPR003593">
    <property type="entry name" value="AAA+_ATPase"/>
</dbReference>
<dbReference type="Pfam" id="PF02881">
    <property type="entry name" value="SRP54_N"/>
    <property type="match status" value="1"/>
</dbReference>
<dbReference type="OrthoDB" id="9804720at2"/>
<keyword evidence="15" id="KW-1185">Reference proteome</keyword>
<keyword evidence="6 10" id="KW-0342">GTP-binding</keyword>
<evidence type="ECO:0000256" key="4">
    <source>
        <dbReference type="ARBA" id="ARBA00022801"/>
    </source>
</evidence>
<organism evidence="14 15">
    <name type="scientific">Bartonella rattimassiliensis 15908</name>
    <dbReference type="NCBI Taxonomy" id="1094556"/>
    <lineage>
        <taxon>Bacteria</taxon>
        <taxon>Pseudomonadati</taxon>
        <taxon>Pseudomonadota</taxon>
        <taxon>Alphaproteobacteria</taxon>
        <taxon>Hyphomicrobiales</taxon>
        <taxon>Bartonellaceae</taxon>
        <taxon>Bartonella</taxon>
    </lineage>
</organism>
<feature type="domain" description="Signal recognition particle SRP54 helical bundle" evidence="13">
    <location>
        <begin position="1"/>
        <end position="86"/>
    </location>
</feature>
<dbReference type="Gene3D" id="1.10.260.30">
    <property type="entry name" value="Signal recognition particle, SRP54 subunit, M-domain"/>
    <property type="match status" value="1"/>
</dbReference>
<dbReference type="PATRIC" id="fig|1094556.3.peg.294"/>
<keyword evidence="10" id="KW-0963">Cytoplasm</keyword>
<feature type="binding site" evidence="10">
    <location>
        <begin position="190"/>
        <end position="194"/>
    </location>
    <ligand>
        <name>GTP</name>
        <dbReference type="ChEBI" id="CHEBI:37565"/>
    </ligand>
</feature>
<evidence type="ECO:0000259" key="13">
    <source>
        <dbReference type="SMART" id="SM00963"/>
    </source>
</evidence>
<dbReference type="HAMAP" id="MF_00306">
    <property type="entry name" value="SRP54"/>
    <property type="match status" value="1"/>
</dbReference>
<comment type="caution">
    <text evidence="14">The sequence shown here is derived from an EMBL/GenBank/DDBJ whole genome shotgun (WGS) entry which is preliminary data.</text>
</comment>
<dbReference type="InterPro" id="IPR004780">
    <property type="entry name" value="SRP"/>
</dbReference>
<keyword evidence="3 10" id="KW-0547">Nucleotide-binding</keyword>
<keyword evidence="7 10" id="KW-0733">Signal recognition particle</keyword>
<feature type="domain" description="SRP54-type proteins GTP-binding" evidence="12">
    <location>
        <begin position="100"/>
        <end position="296"/>
    </location>
</feature>
<dbReference type="Gene3D" id="3.40.50.300">
    <property type="entry name" value="P-loop containing nucleotide triphosphate hydrolases"/>
    <property type="match status" value="1"/>
</dbReference>
<evidence type="ECO:0000256" key="5">
    <source>
        <dbReference type="ARBA" id="ARBA00022884"/>
    </source>
</evidence>
<dbReference type="GO" id="GO:0005525">
    <property type="term" value="F:GTP binding"/>
    <property type="evidence" value="ECO:0007669"/>
    <property type="project" value="UniProtKB-UniRule"/>
</dbReference>
<dbReference type="PANTHER" id="PTHR11564">
    <property type="entry name" value="SIGNAL RECOGNITION PARTICLE 54K PROTEIN SRP54"/>
    <property type="match status" value="1"/>
</dbReference>
<dbReference type="InterPro" id="IPR042101">
    <property type="entry name" value="SRP54_N_sf"/>
</dbReference>
<comment type="function">
    <text evidence="10">Involved in targeting and insertion of nascent membrane proteins into the cytoplasmic membrane. Binds to the hydrophobic signal sequence of the ribosome-nascent chain (RNC) as it emerges from the ribosomes. The SRP-RNC complex is then targeted to the cytoplasmic membrane where it interacts with the SRP receptor FtsY. Interaction with FtsY leads to the transfer of the RNC complex to the Sec translocase for insertion into the membrane, the hydrolysis of GTP by both Ffh and FtsY, and the dissociation of the SRP-FtsY complex into the individual components.</text>
</comment>
<evidence type="ECO:0000256" key="9">
    <source>
        <dbReference type="ARBA" id="ARBA00048027"/>
    </source>
</evidence>
<dbReference type="AlphaFoldDB" id="J0QVB6"/>
<dbReference type="EMBL" id="AILY01000008">
    <property type="protein sequence ID" value="EJF87099.1"/>
    <property type="molecule type" value="Genomic_DNA"/>
</dbReference>
<evidence type="ECO:0000313" key="15">
    <source>
        <dbReference type="Proteomes" id="UP000001077"/>
    </source>
</evidence>
<dbReference type="GO" id="GO:0005886">
    <property type="term" value="C:plasma membrane"/>
    <property type="evidence" value="ECO:0007669"/>
    <property type="project" value="UniProtKB-SubCell"/>
</dbReference>
<dbReference type="GO" id="GO:0048500">
    <property type="term" value="C:signal recognition particle"/>
    <property type="evidence" value="ECO:0007669"/>
    <property type="project" value="UniProtKB-UniRule"/>
</dbReference>
<evidence type="ECO:0000256" key="8">
    <source>
        <dbReference type="ARBA" id="ARBA00023274"/>
    </source>
</evidence>